<dbReference type="Gene3D" id="3.40.50.1820">
    <property type="entry name" value="alpha/beta hydrolase"/>
    <property type="match status" value="1"/>
</dbReference>
<keyword evidence="5" id="KW-1185">Reference proteome</keyword>
<protein>
    <submittedName>
        <fullName evidence="4">Acetyl esterase/lipase</fullName>
    </submittedName>
</protein>
<evidence type="ECO:0000313" key="5">
    <source>
        <dbReference type="Proteomes" id="UP000190135"/>
    </source>
</evidence>
<evidence type="ECO:0000313" key="4">
    <source>
        <dbReference type="EMBL" id="SKA32636.1"/>
    </source>
</evidence>
<evidence type="ECO:0000256" key="1">
    <source>
        <dbReference type="ARBA" id="ARBA00022801"/>
    </source>
</evidence>
<dbReference type="Proteomes" id="UP000190135">
    <property type="component" value="Unassembled WGS sequence"/>
</dbReference>
<proteinExistence type="predicted"/>
<dbReference type="STRING" id="1365950.SAMN05428963_11527"/>
<dbReference type="Pfam" id="PF20434">
    <property type="entry name" value="BD-FAE"/>
    <property type="match status" value="1"/>
</dbReference>
<dbReference type="InterPro" id="IPR029058">
    <property type="entry name" value="AB_hydrolase_fold"/>
</dbReference>
<keyword evidence="1" id="KW-0378">Hydrolase</keyword>
<dbReference type="InterPro" id="IPR050300">
    <property type="entry name" value="GDXG_lipolytic_enzyme"/>
</dbReference>
<dbReference type="AlphaFoldDB" id="A0A1T4SWV7"/>
<feature type="domain" description="BD-FAE-like" evidence="3">
    <location>
        <begin position="78"/>
        <end position="262"/>
    </location>
</feature>
<evidence type="ECO:0000259" key="3">
    <source>
        <dbReference type="Pfam" id="PF20434"/>
    </source>
</evidence>
<feature type="chain" id="PRO_5013114945" evidence="2">
    <location>
        <begin position="23"/>
        <end position="310"/>
    </location>
</feature>
<organism evidence="4 5">
    <name type="scientific">Consotaella salsifontis</name>
    <dbReference type="NCBI Taxonomy" id="1365950"/>
    <lineage>
        <taxon>Bacteria</taxon>
        <taxon>Pseudomonadati</taxon>
        <taxon>Pseudomonadota</taxon>
        <taxon>Alphaproteobacteria</taxon>
        <taxon>Hyphomicrobiales</taxon>
        <taxon>Aurantimonadaceae</taxon>
        <taxon>Consotaella</taxon>
    </lineage>
</organism>
<accession>A0A1T4SWV7</accession>
<dbReference type="EMBL" id="FUXL01000015">
    <property type="protein sequence ID" value="SKA32636.1"/>
    <property type="molecule type" value="Genomic_DNA"/>
</dbReference>
<dbReference type="RefSeq" id="WP_078709752.1">
    <property type="nucleotide sequence ID" value="NZ_FUXL01000015.1"/>
</dbReference>
<feature type="signal peptide" evidence="2">
    <location>
        <begin position="1"/>
        <end position="22"/>
    </location>
</feature>
<reference evidence="4 5" key="1">
    <citation type="submission" date="2017-02" db="EMBL/GenBank/DDBJ databases">
        <authorList>
            <person name="Peterson S.W."/>
        </authorList>
    </citation>
    <scope>NUCLEOTIDE SEQUENCE [LARGE SCALE GENOMIC DNA]</scope>
    <source>
        <strain evidence="4 5">USBA 369</strain>
    </source>
</reference>
<evidence type="ECO:0000256" key="2">
    <source>
        <dbReference type="SAM" id="SignalP"/>
    </source>
</evidence>
<dbReference type="PANTHER" id="PTHR48081:SF6">
    <property type="entry name" value="PEPTIDASE S9 PROLYL OLIGOPEPTIDASE CATALYTIC DOMAIN-CONTAINING PROTEIN"/>
    <property type="match status" value="1"/>
</dbReference>
<keyword evidence="2" id="KW-0732">Signal</keyword>
<dbReference type="GO" id="GO:0016787">
    <property type="term" value="F:hydrolase activity"/>
    <property type="evidence" value="ECO:0007669"/>
    <property type="project" value="UniProtKB-KW"/>
</dbReference>
<dbReference type="PANTHER" id="PTHR48081">
    <property type="entry name" value="AB HYDROLASE SUPERFAMILY PROTEIN C4A8.06C"/>
    <property type="match status" value="1"/>
</dbReference>
<dbReference type="SUPFAM" id="SSF53474">
    <property type="entry name" value="alpha/beta-Hydrolases"/>
    <property type="match status" value="1"/>
</dbReference>
<dbReference type="InterPro" id="IPR049492">
    <property type="entry name" value="BD-FAE-like_dom"/>
</dbReference>
<gene>
    <name evidence="4" type="ORF">SAMN05428963_11527</name>
</gene>
<dbReference type="OrthoDB" id="9771666at2"/>
<name>A0A1T4SWV7_9HYPH</name>
<sequence length="310" mass="32687">MLSRRSFLVAAAAAAFTRPAWAGDAVEKNDVIAMWPGDAPGGGGPIDKSERLINGAVSNISSPAMEVIRPAHPNGAAMLVLGGGGYREISMDNEAMPAARWLAAKGITAFVLHYRLPGEGWSAGGFAPLQDAQRAVRLIRANAAAYGIDTNRIGVLGFSAGGHLAGLVATRADEPTYDPIDKADYLSARPATAALIYPVITLRLPYDTTSTYSIFVGKKPDPAKSAEWSIDSHVEKDCPPVFLVQTADDPICSVQNCVLMQQACQRVGVPVELHSLPSGGHGFGMGKPGSPSAEWPKWYGSWLTKFGTAA</sequence>